<evidence type="ECO:0000256" key="3">
    <source>
        <dbReference type="ARBA" id="ARBA00022527"/>
    </source>
</evidence>
<evidence type="ECO:0000256" key="14">
    <source>
        <dbReference type="PROSITE-ProRule" id="PRU10141"/>
    </source>
</evidence>
<dbReference type="KEGG" id="epa:110241013"/>
<dbReference type="OMA" id="NVRERIT"/>
<keyword evidence="6" id="KW-0479">Metal-binding</keyword>
<dbReference type="SMART" id="SM00220">
    <property type="entry name" value="S_TKc"/>
    <property type="match status" value="1"/>
</dbReference>
<keyword evidence="16" id="KW-1133">Transmembrane helix</keyword>
<dbReference type="FunFam" id="3.30.200.20:FF:000042">
    <property type="entry name" value="Aurora kinase A"/>
    <property type="match status" value="1"/>
</dbReference>
<dbReference type="EnsemblMetazoa" id="XM_021046845.2">
    <property type="protein sequence ID" value="XP_020902504.1"/>
    <property type="gene ID" value="LOC110241013"/>
</dbReference>
<sequence length="368" mass="41672">MTFEIVIFTLWVICLISYCILSWTSIVEIKLSSSADSLYSTQPSFDLRKIPSSEGDDVATYLCRQGYELGSKLGEGAYAIVREAYSNKHGRNVAVKIIDKQKLSDRTLHKFLKREVEALRQVDHKNVICLLEVIESDRRFYIIMELAHNGDLLKLLQERGRLPEAEAKRVFKKVAKGILHCHKKGIAHRDLKLENILLSRKNEPIISDFGFARNIGGAESSTESGTCDSRARSCTFCGSYAYAAPEILQGIPYDATCSDVWSLGVLLFAMVTGQFPFDDTDKKHLLRETTSGNINFGSRSSNLSEQVKDMIRKMLSPDAKTRMTLEDAMEHPWMKRKGARLQVPASWRKRSLSSSMLSNESSDYERFF</sequence>
<keyword evidence="10 14" id="KW-0067">ATP-binding</keyword>
<dbReference type="FunFam" id="1.10.510.10:FF:001415">
    <property type="entry name" value="Predicted protein"/>
    <property type="match status" value="1"/>
</dbReference>
<evidence type="ECO:0000256" key="10">
    <source>
        <dbReference type="ARBA" id="ARBA00022840"/>
    </source>
</evidence>
<evidence type="ECO:0000256" key="8">
    <source>
        <dbReference type="ARBA" id="ARBA00022777"/>
    </source>
</evidence>
<evidence type="ECO:0000256" key="9">
    <source>
        <dbReference type="ARBA" id="ARBA00022782"/>
    </source>
</evidence>
<dbReference type="GO" id="GO:0005737">
    <property type="term" value="C:cytoplasm"/>
    <property type="evidence" value="ECO:0007669"/>
    <property type="project" value="TreeGrafter"/>
</dbReference>
<dbReference type="PANTHER" id="PTHR24346">
    <property type="entry name" value="MAP/MICROTUBULE AFFINITY-REGULATING KINASE"/>
    <property type="match status" value="1"/>
</dbReference>
<keyword evidence="12" id="KW-0832">Ubl conjugation</keyword>
<dbReference type="PROSITE" id="PS50011">
    <property type="entry name" value="PROTEIN_KINASE_DOM"/>
    <property type="match status" value="1"/>
</dbReference>
<dbReference type="InterPro" id="IPR017441">
    <property type="entry name" value="Protein_kinase_ATP_BS"/>
</dbReference>
<keyword evidence="9" id="KW-0221">Differentiation</keyword>
<keyword evidence="8" id="KW-0418">Kinase</keyword>
<evidence type="ECO:0000256" key="2">
    <source>
        <dbReference type="ARBA" id="ARBA00022473"/>
    </source>
</evidence>
<dbReference type="Proteomes" id="UP000887567">
    <property type="component" value="Unplaced"/>
</dbReference>
<evidence type="ECO:0000256" key="6">
    <source>
        <dbReference type="ARBA" id="ARBA00022723"/>
    </source>
</evidence>
<feature type="domain" description="Protein kinase" evidence="17">
    <location>
        <begin position="67"/>
        <end position="334"/>
    </location>
</feature>
<comment type="similarity">
    <text evidence="15">Belongs to the protein kinase superfamily.</text>
</comment>
<dbReference type="InterPro" id="IPR000719">
    <property type="entry name" value="Prot_kinase_dom"/>
</dbReference>
<evidence type="ECO:0000256" key="13">
    <source>
        <dbReference type="ARBA" id="ARBA00022871"/>
    </source>
</evidence>
<dbReference type="GO" id="GO:0035556">
    <property type="term" value="P:intracellular signal transduction"/>
    <property type="evidence" value="ECO:0007669"/>
    <property type="project" value="TreeGrafter"/>
</dbReference>
<evidence type="ECO:0000256" key="16">
    <source>
        <dbReference type="SAM" id="Phobius"/>
    </source>
</evidence>
<keyword evidence="7 14" id="KW-0547">Nucleotide-binding</keyword>
<keyword evidence="13" id="KW-0744">Spermatogenesis</keyword>
<dbReference type="Pfam" id="PF00069">
    <property type="entry name" value="Pkinase"/>
    <property type="match status" value="1"/>
</dbReference>
<comment type="cofactor">
    <cofactor evidence="1">
        <name>Mg(2+)</name>
        <dbReference type="ChEBI" id="CHEBI:18420"/>
    </cofactor>
</comment>
<evidence type="ECO:0000256" key="12">
    <source>
        <dbReference type="ARBA" id="ARBA00022843"/>
    </source>
</evidence>
<dbReference type="GO" id="GO:0007283">
    <property type="term" value="P:spermatogenesis"/>
    <property type="evidence" value="ECO:0007669"/>
    <property type="project" value="UniProtKB-KW"/>
</dbReference>
<dbReference type="Gene3D" id="1.10.510.10">
    <property type="entry name" value="Transferase(Phosphotransferase) domain 1"/>
    <property type="match status" value="1"/>
</dbReference>
<keyword evidence="16" id="KW-0812">Transmembrane</keyword>
<dbReference type="GeneID" id="110241013"/>
<evidence type="ECO:0000256" key="7">
    <source>
        <dbReference type="ARBA" id="ARBA00022741"/>
    </source>
</evidence>
<keyword evidence="4" id="KW-0597">Phosphoprotein</keyword>
<accession>A0A913XCT4</accession>
<keyword evidence="16" id="KW-0472">Membrane</keyword>
<keyword evidence="3 15" id="KW-0723">Serine/threonine-protein kinase</keyword>
<evidence type="ECO:0000256" key="11">
    <source>
        <dbReference type="ARBA" id="ARBA00022842"/>
    </source>
</evidence>
<dbReference type="GO" id="GO:0000287">
    <property type="term" value="F:magnesium ion binding"/>
    <property type="evidence" value="ECO:0007669"/>
    <property type="project" value="UniProtKB-ARBA"/>
</dbReference>
<keyword evidence="11" id="KW-0460">Magnesium</keyword>
<keyword evidence="19" id="KW-1185">Reference proteome</keyword>
<organism evidence="18 19">
    <name type="scientific">Exaiptasia diaphana</name>
    <name type="common">Tropical sea anemone</name>
    <name type="synonym">Aiptasia pulchella</name>
    <dbReference type="NCBI Taxonomy" id="2652724"/>
    <lineage>
        <taxon>Eukaryota</taxon>
        <taxon>Metazoa</taxon>
        <taxon>Cnidaria</taxon>
        <taxon>Anthozoa</taxon>
        <taxon>Hexacorallia</taxon>
        <taxon>Actiniaria</taxon>
        <taxon>Aiptasiidae</taxon>
        <taxon>Exaiptasia</taxon>
    </lineage>
</organism>
<evidence type="ECO:0000256" key="5">
    <source>
        <dbReference type="ARBA" id="ARBA00022679"/>
    </source>
</evidence>
<evidence type="ECO:0000256" key="15">
    <source>
        <dbReference type="RuleBase" id="RU000304"/>
    </source>
</evidence>
<dbReference type="OrthoDB" id="541276at2759"/>
<proteinExistence type="inferred from homology"/>
<evidence type="ECO:0000313" key="18">
    <source>
        <dbReference type="EnsemblMetazoa" id="XP_020902504.1"/>
    </source>
</evidence>
<dbReference type="GO" id="GO:0000226">
    <property type="term" value="P:microtubule cytoskeleton organization"/>
    <property type="evidence" value="ECO:0007669"/>
    <property type="project" value="TreeGrafter"/>
</dbReference>
<evidence type="ECO:0000313" key="19">
    <source>
        <dbReference type="Proteomes" id="UP000887567"/>
    </source>
</evidence>
<dbReference type="InterPro" id="IPR008271">
    <property type="entry name" value="Ser/Thr_kinase_AS"/>
</dbReference>
<dbReference type="GO" id="GO:0030154">
    <property type="term" value="P:cell differentiation"/>
    <property type="evidence" value="ECO:0007669"/>
    <property type="project" value="UniProtKB-KW"/>
</dbReference>
<keyword evidence="5" id="KW-0808">Transferase</keyword>
<keyword evidence="2" id="KW-0217">Developmental protein</keyword>
<protein>
    <recommendedName>
        <fullName evidence="17">Protein kinase domain-containing protein</fullName>
    </recommendedName>
</protein>
<dbReference type="GO" id="GO:0050321">
    <property type="term" value="F:tau-protein kinase activity"/>
    <property type="evidence" value="ECO:0007669"/>
    <property type="project" value="TreeGrafter"/>
</dbReference>
<name>A0A913XCT4_EXADI</name>
<feature type="binding site" evidence="14">
    <location>
        <position position="96"/>
    </location>
    <ligand>
        <name>ATP</name>
        <dbReference type="ChEBI" id="CHEBI:30616"/>
    </ligand>
</feature>
<dbReference type="SUPFAM" id="SSF56112">
    <property type="entry name" value="Protein kinase-like (PK-like)"/>
    <property type="match status" value="1"/>
</dbReference>
<evidence type="ECO:0000259" key="17">
    <source>
        <dbReference type="PROSITE" id="PS50011"/>
    </source>
</evidence>
<dbReference type="InterPro" id="IPR011009">
    <property type="entry name" value="Kinase-like_dom_sf"/>
</dbReference>
<dbReference type="PROSITE" id="PS00107">
    <property type="entry name" value="PROTEIN_KINASE_ATP"/>
    <property type="match status" value="1"/>
</dbReference>
<dbReference type="PROSITE" id="PS00108">
    <property type="entry name" value="PROTEIN_KINASE_ST"/>
    <property type="match status" value="1"/>
</dbReference>
<dbReference type="GO" id="GO:0005524">
    <property type="term" value="F:ATP binding"/>
    <property type="evidence" value="ECO:0007669"/>
    <property type="project" value="UniProtKB-UniRule"/>
</dbReference>
<evidence type="ECO:0000256" key="4">
    <source>
        <dbReference type="ARBA" id="ARBA00022553"/>
    </source>
</evidence>
<dbReference type="PANTHER" id="PTHR24346:SF102">
    <property type="entry name" value="TESTIS-SPECIFIC SERINE_THREONINE-PROTEIN KINASE 1"/>
    <property type="match status" value="1"/>
</dbReference>
<evidence type="ECO:0000256" key="1">
    <source>
        <dbReference type="ARBA" id="ARBA00001946"/>
    </source>
</evidence>
<feature type="transmembrane region" description="Helical" evidence="16">
    <location>
        <begin position="6"/>
        <end position="27"/>
    </location>
</feature>
<dbReference type="RefSeq" id="XP_020902504.1">
    <property type="nucleotide sequence ID" value="XM_021046845.2"/>
</dbReference>
<dbReference type="AlphaFoldDB" id="A0A913XCT4"/>
<reference evidence="18" key="1">
    <citation type="submission" date="2022-11" db="UniProtKB">
        <authorList>
            <consortium name="EnsemblMetazoa"/>
        </authorList>
    </citation>
    <scope>IDENTIFICATION</scope>
</reference>